<evidence type="ECO:0000256" key="2">
    <source>
        <dbReference type="ARBA" id="ARBA00008707"/>
    </source>
</evidence>
<dbReference type="PANTHER" id="PTHR31621">
    <property type="entry name" value="PROTEIN DMP3"/>
    <property type="match status" value="1"/>
</dbReference>
<feature type="transmembrane region" description="Helical" evidence="6">
    <location>
        <begin position="32"/>
        <end position="52"/>
    </location>
</feature>
<sequence length="199" mass="21535">MSRSGSTAAAVTTASSSSTSFTGKLFDTWGNIIKLLPTAAVFVYQFLNPVVTNNGDCGIIVRKAVEIVLIGLCCFFCAFACFTDSFRDRIGVVHYGIATVSGIWPAPTLDSVDVSIYKLKFGDFVHAFFSVVMFAAFSLMESDTVKCLYPHLEIANKVLLMVVPPALGAITGVVFMVFPYTRHGIGFPPIMSEDDRDSS</sequence>
<evidence type="ECO:0000256" key="4">
    <source>
        <dbReference type="ARBA" id="ARBA00022989"/>
    </source>
</evidence>
<keyword evidence="4 6" id="KW-1133">Transmembrane helix</keyword>
<feature type="transmembrane region" description="Helical" evidence="6">
    <location>
        <begin position="64"/>
        <end position="86"/>
    </location>
</feature>
<evidence type="ECO:0000256" key="6">
    <source>
        <dbReference type="SAM" id="Phobius"/>
    </source>
</evidence>
<evidence type="ECO:0000256" key="1">
    <source>
        <dbReference type="ARBA" id="ARBA00004141"/>
    </source>
</evidence>
<organism evidence="7 8">
    <name type="scientific">Hibiscus sabdariffa</name>
    <name type="common">roselle</name>
    <dbReference type="NCBI Taxonomy" id="183260"/>
    <lineage>
        <taxon>Eukaryota</taxon>
        <taxon>Viridiplantae</taxon>
        <taxon>Streptophyta</taxon>
        <taxon>Embryophyta</taxon>
        <taxon>Tracheophyta</taxon>
        <taxon>Spermatophyta</taxon>
        <taxon>Magnoliopsida</taxon>
        <taxon>eudicotyledons</taxon>
        <taxon>Gunneridae</taxon>
        <taxon>Pentapetalae</taxon>
        <taxon>rosids</taxon>
        <taxon>malvids</taxon>
        <taxon>Malvales</taxon>
        <taxon>Malvaceae</taxon>
        <taxon>Malvoideae</taxon>
        <taxon>Hibiscus</taxon>
    </lineage>
</organism>
<protein>
    <submittedName>
        <fullName evidence="7">Uncharacterized protein</fullName>
    </submittedName>
</protein>
<gene>
    <name evidence="7" type="ORF">V6N12_033521</name>
</gene>
<keyword evidence="8" id="KW-1185">Reference proteome</keyword>
<comment type="caution">
    <text evidence="7">The sequence shown here is derived from an EMBL/GenBank/DDBJ whole genome shotgun (WGS) entry which is preliminary data.</text>
</comment>
<keyword evidence="3 6" id="KW-0812">Transmembrane</keyword>
<evidence type="ECO:0000256" key="3">
    <source>
        <dbReference type="ARBA" id="ARBA00022692"/>
    </source>
</evidence>
<accession>A0ABR2BW33</accession>
<keyword evidence="5 6" id="KW-0472">Membrane</keyword>
<dbReference type="Proteomes" id="UP001472677">
    <property type="component" value="Unassembled WGS sequence"/>
</dbReference>
<proteinExistence type="inferred from homology"/>
<comment type="similarity">
    <text evidence="2">Belongs to the plant DMP1 protein family.</text>
</comment>
<dbReference type="Pfam" id="PF05078">
    <property type="entry name" value="DUF679"/>
    <property type="match status" value="1"/>
</dbReference>
<reference evidence="7 8" key="1">
    <citation type="journal article" date="2024" name="G3 (Bethesda)">
        <title>Genome assembly of Hibiscus sabdariffa L. provides insights into metabolisms of medicinal natural products.</title>
        <authorList>
            <person name="Kim T."/>
        </authorList>
    </citation>
    <scope>NUCLEOTIDE SEQUENCE [LARGE SCALE GENOMIC DNA]</scope>
    <source>
        <strain evidence="7">TK-2024</strain>
        <tissue evidence="7">Old leaves</tissue>
    </source>
</reference>
<feature type="transmembrane region" description="Helical" evidence="6">
    <location>
        <begin position="159"/>
        <end position="181"/>
    </location>
</feature>
<feature type="transmembrane region" description="Helical" evidence="6">
    <location>
        <begin position="121"/>
        <end position="139"/>
    </location>
</feature>
<evidence type="ECO:0000313" key="7">
    <source>
        <dbReference type="EMBL" id="KAK8511242.1"/>
    </source>
</evidence>
<dbReference type="InterPro" id="IPR007770">
    <property type="entry name" value="DMP"/>
</dbReference>
<dbReference type="PANTHER" id="PTHR31621:SF66">
    <property type="entry name" value="PROTEIN DMP2"/>
    <property type="match status" value="1"/>
</dbReference>
<evidence type="ECO:0000256" key="5">
    <source>
        <dbReference type="ARBA" id="ARBA00023136"/>
    </source>
</evidence>
<name>A0ABR2BW33_9ROSI</name>
<dbReference type="EMBL" id="JBBPBM010000079">
    <property type="protein sequence ID" value="KAK8511242.1"/>
    <property type="molecule type" value="Genomic_DNA"/>
</dbReference>
<comment type="subcellular location">
    <subcellularLocation>
        <location evidence="1">Membrane</location>
        <topology evidence="1">Multi-pass membrane protein</topology>
    </subcellularLocation>
</comment>
<evidence type="ECO:0000313" key="8">
    <source>
        <dbReference type="Proteomes" id="UP001472677"/>
    </source>
</evidence>